<organism evidence="1 2">
    <name type="scientific">Roridomyces roridus</name>
    <dbReference type="NCBI Taxonomy" id="1738132"/>
    <lineage>
        <taxon>Eukaryota</taxon>
        <taxon>Fungi</taxon>
        <taxon>Dikarya</taxon>
        <taxon>Basidiomycota</taxon>
        <taxon>Agaricomycotina</taxon>
        <taxon>Agaricomycetes</taxon>
        <taxon>Agaricomycetidae</taxon>
        <taxon>Agaricales</taxon>
        <taxon>Marasmiineae</taxon>
        <taxon>Mycenaceae</taxon>
        <taxon>Roridomyces</taxon>
    </lineage>
</organism>
<reference evidence="1" key="1">
    <citation type="submission" date="2023-03" db="EMBL/GenBank/DDBJ databases">
        <title>Massive genome expansion in bonnet fungi (Mycena s.s.) driven by repeated elements and novel gene families across ecological guilds.</title>
        <authorList>
            <consortium name="Lawrence Berkeley National Laboratory"/>
            <person name="Harder C.B."/>
            <person name="Miyauchi S."/>
            <person name="Viragh M."/>
            <person name="Kuo A."/>
            <person name="Thoen E."/>
            <person name="Andreopoulos B."/>
            <person name="Lu D."/>
            <person name="Skrede I."/>
            <person name="Drula E."/>
            <person name="Henrissat B."/>
            <person name="Morin E."/>
            <person name="Kohler A."/>
            <person name="Barry K."/>
            <person name="LaButti K."/>
            <person name="Morin E."/>
            <person name="Salamov A."/>
            <person name="Lipzen A."/>
            <person name="Mereny Z."/>
            <person name="Hegedus B."/>
            <person name="Baldrian P."/>
            <person name="Stursova M."/>
            <person name="Weitz H."/>
            <person name="Taylor A."/>
            <person name="Grigoriev I.V."/>
            <person name="Nagy L.G."/>
            <person name="Martin F."/>
            <person name="Kauserud H."/>
        </authorList>
    </citation>
    <scope>NUCLEOTIDE SEQUENCE</scope>
    <source>
        <strain evidence="1">9284</strain>
    </source>
</reference>
<dbReference type="AlphaFoldDB" id="A0AAD7BQD5"/>
<sequence>MLAAKVHPMESEKAVVLYDGSNAEEERRKYVERHSKFWHPNLLQIFGLANHCGSYAVVTHEDLMPYREFMALHRPSPVMTVYLIACWNLDWHSVDAFGGNITYDQTEWIRRSTGRLCVELEPSGVENPPGTWVLSPRLPVDAPLGLNNPDFETHAVQILTEGVYRGICMSGLENWHELGLFKQAEVRVGVLAFFPLGVQAKVSADIVASPPVLDESVDVYYPVSWNCYCSRFYPPDSVNVSGWTRFNIWHLTDATVIRLNIWLKGY</sequence>
<dbReference type="Proteomes" id="UP001221142">
    <property type="component" value="Unassembled WGS sequence"/>
</dbReference>
<comment type="caution">
    <text evidence="1">The sequence shown here is derived from an EMBL/GenBank/DDBJ whole genome shotgun (WGS) entry which is preliminary data.</text>
</comment>
<accession>A0AAD7BQD5</accession>
<keyword evidence="2" id="KW-1185">Reference proteome</keyword>
<dbReference type="EMBL" id="JARKIF010000011">
    <property type="protein sequence ID" value="KAJ7627309.1"/>
    <property type="molecule type" value="Genomic_DNA"/>
</dbReference>
<evidence type="ECO:0000313" key="2">
    <source>
        <dbReference type="Proteomes" id="UP001221142"/>
    </source>
</evidence>
<gene>
    <name evidence="1" type="ORF">FB45DRAFT_1060047</name>
</gene>
<name>A0AAD7BQD5_9AGAR</name>
<protein>
    <submittedName>
        <fullName evidence="1">Uncharacterized protein</fullName>
    </submittedName>
</protein>
<proteinExistence type="predicted"/>
<evidence type="ECO:0000313" key="1">
    <source>
        <dbReference type="EMBL" id="KAJ7627309.1"/>
    </source>
</evidence>